<sequence>MSNEIFLHNNERKTVKELKEEKNSYYNYYPNYLFENIPDVKNNELNHISSYVNNDLENTHLYFPSLPREPTDFVSILSFPYTNKNNYRLKTTSSNTFNNIQNFSTTFKKNTNYNDNIEKDKPKNEHKEAYKSGNNYQLWNQIPKKKAFLTSKSNNWDLKDKDNKVYSYDNGIPFQSPYLSEVNLSLYEEVYQLYVNREREREKPFLKNFISIIKLILKSK</sequence>
<evidence type="ECO:0000313" key="1">
    <source>
        <dbReference type="EMBL" id="ORX52948.1"/>
    </source>
</evidence>
<dbReference type="AlphaFoldDB" id="A0A1Y1VCV8"/>
<dbReference type="OrthoDB" id="2152282at2759"/>
<keyword evidence="2" id="KW-1185">Reference proteome</keyword>
<dbReference type="Proteomes" id="UP000193719">
    <property type="component" value="Unassembled WGS sequence"/>
</dbReference>
<reference evidence="1 2" key="1">
    <citation type="submission" date="2016-08" db="EMBL/GenBank/DDBJ databases">
        <title>Genomes of anaerobic fungi encode conserved fungal cellulosomes for biomass hydrolysis.</title>
        <authorList>
            <consortium name="DOE Joint Genome Institute"/>
            <person name="Haitjema C.H."/>
            <person name="Gilmore S.P."/>
            <person name="Henske J.K."/>
            <person name="Solomon K.V."/>
            <person name="De Groot R."/>
            <person name="Kuo A."/>
            <person name="Mondo S.J."/>
            <person name="Salamov A.A."/>
            <person name="Labutti K."/>
            <person name="Zhao Z."/>
            <person name="Chiniquy J."/>
            <person name="Barry K."/>
            <person name="Brewer H.M."/>
            <person name="Purvine S.O."/>
            <person name="Wright A.T."/>
            <person name="Boxma B."/>
            <person name="Van Alen T."/>
            <person name="Hackstein J.H."/>
            <person name="Baker S.E."/>
            <person name="Grigoriev I.V."/>
            <person name="O'Malley M.A."/>
        </authorList>
    </citation>
    <scope>NUCLEOTIDE SEQUENCE [LARGE SCALE GENOMIC DNA]</scope>
    <source>
        <strain evidence="2">finn</strain>
    </source>
</reference>
<accession>A0A1Y1VCV8</accession>
<comment type="caution">
    <text evidence="1">The sequence shown here is derived from an EMBL/GenBank/DDBJ whole genome shotgun (WGS) entry which is preliminary data.</text>
</comment>
<organism evidence="1 2">
    <name type="scientific">Piromyces finnis</name>
    <dbReference type="NCBI Taxonomy" id="1754191"/>
    <lineage>
        <taxon>Eukaryota</taxon>
        <taxon>Fungi</taxon>
        <taxon>Fungi incertae sedis</taxon>
        <taxon>Chytridiomycota</taxon>
        <taxon>Chytridiomycota incertae sedis</taxon>
        <taxon>Neocallimastigomycetes</taxon>
        <taxon>Neocallimastigales</taxon>
        <taxon>Neocallimastigaceae</taxon>
        <taxon>Piromyces</taxon>
    </lineage>
</organism>
<gene>
    <name evidence="1" type="ORF">BCR36DRAFT_349614</name>
</gene>
<reference evidence="1 2" key="2">
    <citation type="submission" date="2016-08" db="EMBL/GenBank/DDBJ databases">
        <title>Pervasive Adenine N6-methylation of Active Genes in Fungi.</title>
        <authorList>
            <consortium name="DOE Joint Genome Institute"/>
            <person name="Mondo S.J."/>
            <person name="Dannebaum R.O."/>
            <person name="Kuo R.C."/>
            <person name="Labutti K."/>
            <person name="Haridas S."/>
            <person name="Kuo A."/>
            <person name="Salamov A."/>
            <person name="Ahrendt S.R."/>
            <person name="Lipzen A."/>
            <person name="Sullivan W."/>
            <person name="Andreopoulos W.B."/>
            <person name="Clum A."/>
            <person name="Lindquist E."/>
            <person name="Daum C."/>
            <person name="Ramamoorthy G.K."/>
            <person name="Gryganskyi A."/>
            <person name="Culley D."/>
            <person name="Magnuson J.K."/>
            <person name="James T.Y."/>
            <person name="O'Malley M.A."/>
            <person name="Stajich J.E."/>
            <person name="Spatafora J.W."/>
            <person name="Visel A."/>
            <person name="Grigoriev I.V."/>
        </authorList>
    </citation>
    <scope>NUCLEOTIDE SEQUENCE [LARGE SCALE GENOMIC DNA]</scope>
    <source>
        <strain evidence="2">finn</strain>
    </source>
</reference>
<name>A0A1Y1VCV8_9FUNG</name>
<protein>
    <submittedName>
        <fullName evidence="1">Uncharacterized protein</fullName>
    </submittedName>
</protein>
<dbReference type="EMBL" id="MCFH01000014">
    <property type="protein sequence ID" value="ORX52948.1"/>
    <property type="molecule type" value="Genomic_DNA"/>
</dbReference>
<proteinExistence type="predicted"/>
<evidence type="ECO:0000313" key="2">
    <source>
        <dbReference type="Proteomes" id="UP000193719"/>
    </source>
</evidence>